<evidence type="ECO:0000256" key="2">
    <source>
        <dbReference type="ARBA" id="ARBA00018364"/>
    </source>
</evidence>
<evidence type="ECO:0000256" key="7">
    <source>
        <dbReference type="ARBA" id="ARBA00023316"/>
    </source>
</evidence>
<dbReference type="InterPro" id="IPR036366">
    <property type="entry name" value="PGBDSf"/>
</dbReference>
<dbReference type="Gene3D" id="1.10.101.10">
    <property type="entry name" value="PGBD-like superfamily/PGBD"/>
    <property type="match status" value="1"/>
</dbReference>
<evidence type="ECO:0000256" key="6">
    <source>
        <dbReference type="ARBA" id="ARBA00022969"/>
    </source>
</evidence>
<dbReference type="Gene3D" id="1.10.10.2520">
    <property type="entry name" value="Cell wall hydrolase SleB, domain 1"/>
    <property type="match status" value="1"/>
</dbReference>
<evidence type="ECO:0000256" key="1">
    <source>
        <dbReference type="ARBA" id="ARBA00007010"/>
    </source>
</evidence>
<dbReference type="NCBIfam" id="TIGR02869">
    <property type="entry name" value="spore_SleB"/>
    <property type="match status" value="1"/>
</dbReference>
<name>A0ABV2KT99_9BACI</name>
<keyword evidence="13" id="KW-1185">Reference proteome</keyword>
<keyword evidence="4" id="KW-0732">Signal</keyword>
<comment type="similarity">
    <text evidence="1">Belongs to the SleB family.</text>
</comment>
<dbReference type="Pfam" id="PF07486">
    <property type="entry name" value="Hydrolase_2"/>
    <property type="match status" value="1"/>
</dbReference>
<evidence type="ECO:0000256" key="9">
    <source>
        <dbReference type="SAM" id="MobiDB-lite"/>
    </source>
</evidence>
<dbReference type="InterPro" id="IPR014224">
    <property type="entry name" value="Spore_cortex_SleB"/>
</dbReference>
<dbReference type="InterPro" id="IPR002477">
    <property type="entry name" value="Peptidoglycan-bd-like"/>
</dbReference>
<feature type="region of interest" description="Disordered" evidence="9">
    <location>
        <begin position="114"/>
        <end position="153"/>
    </location>
</feature>
<dbReference type="Pfam" id="PF01471">
    <property type="entry name" value="PG_binding_1"/>
    <property type="match status" value="1"/>
</dbReference>
<keyword evidence="6" id="KW-0749">Sporulation</keyword>
<sequence length="272" mass="30341">MVKYKIGVLFVSLLLLWPSITSHGFSEQIIQKGATGDDVIELQARLQYIGYYEGAIDGVYGWGTYWSVRNFQEAFELESIDGIVGQKTKDMLINATEYDEQYVKQQMYQNEDFNYYGGRQSNDASDSAPAPESETANEEQSTADGPQAVNVPEGFSQNDIQLMARAVYAEGRGEPYNGQVAIAAVIINRLDNPDFPDSISGIIYEPLAFEAVADGQINMQPNEEARQAVLDAVNGWDPSGGAIYYFNPDTATSDWIWSRPQIKRIGKHIFMK</sequence>
<evidence type="ECO:0000256" key="5">
    <source>
        <dbReference type="ARBA" id="ARBA00022801"/>
    </source>
</evidence>
<dbReference type="Gene3D" id="6.20.240.60">
    <property type="match status" value="1"/>
</dbReference>
<dbReference type="Proteomes" id="UP001549167">
    <property type="component" value="Unassembled WGS sequence"/>
</dbReference>
<proteinExistence type="inferred from homology"/>
<keyword evidence="5 12" id="KW-0378">Hydrolase</keyword>
<dbReference type="InterPro" id="IPR042047">
    <property type="entry name" value="SleB_dom1"/>
</dbReference>
<comment type="caution">
    <text evidence="12">The sequence shown here is derived from an EMBL/GenBank/DDBJ whole genome shotgun (WGS) entry which is preliminary data.</text>
</comment>
<dbReference type="GO" id="GO:0008745">
    <property type="term" value="F:N-acetylmuramoyl-L-alanine amidase activity"/>
    <property type="evidence" value="ECO:0007669"/>
    <property type="project" value="UniProtKB-EC"/>
</dbReference>
<gene>
    <name evidence="12" type="ORF">ABID56_000431</name>
</gene>
<evidence type="ECO:0000313" key="13">
    <source>
        <dbReference type="Proteomes" id="UP001549167"/>
    </source>
</evidence>
<dbReference type="InterPro" id="IPR011105">
    <property type="entry name" value="Cell_wall_hydrolase_SleB"/>
</dbReference>
<organism evidence="12 13">
    <name type="scientific">Alkalibacillus flavidus</name>
    <dbReference type="NCBI Taxonomy" id="546021"/>
    <lineage>
        <taxon>Bacteria</taxon>
        <taxon>Bacillati</taxon>
        <taxon>Bacillota</taxon>
        <taxon>Bacilli</taxon>
        <taxon>Bacillales</taxon>
        <taxon>Bacillaceae</taxon>
        <taxon>Alkalibacillus</taxon>
    </lineage>
</organism>
<feature type="domain" description="Cell wall hydrolase SleB" evidence="11">
    <location>
        <begin position="173"/>
        <end position="271"/>
    </location>
</feature>
<evidence type="ECO:0000259" key="11">
    <source>
        <dbReference type="Pfam" id="PF07486"/>
    </source>
</evidence>
<protein>
    <recommendedName>
        <fullName evidence="2 8">Spore cortex-lytic enzyme</fullName>
    </recommendedName>
</protein>
<dbReference type="InterPro" id="IPR036365">
    <property type="entry name" value="PGBD-like_sf"/>
</dbReference>
<feature type="domain" description="Peptidoglycan binding-like" evidence="10">
    <location>
        <begin position="35"/>
        <end position="92"/>
    </location>
</feature>
<accession>A0ABV2KT99</accession>
<keyword evidence="7" id="KW-0961">Cell wall biogenesis/degradation</keyword>
<reference evidence="12 13" key="1">
    <citation type="submission" date="2024-06" db="EMBL/GenBank/DDBJ databases">
        <title>Genomic Encyclopedia of Type Strains, Phase IV (KMG-IV): sequencing the most valuable type-strain genomes for metagenomic binning, comparative biology and taxonomic classification.</title>
        <authorList>
            <person name="Goeker M."/>
        </authorList>
    </citation>
    <scope>NUCLEOTIDE SEQUENCE [LARGE SCALE GENOMIC DNA]</scope>
    <source>
        <strain evidence="12 13">DSM 23520</strain>
    </source>
</reference>
<evidence type="ECO:0000313" key="12">
    <source>
        <dbReference type="EMBL" id="MET3682352.1"/>
    </source>
</evidence>
<evidence type="ECO:0000259" key="10">
    <source>
        <dbReference type="Pfam" id="PF01471"/>
    </source>
</evidence>
<evidence type="ECO:0000256" key="4">
    <source>
        <dbReference type="ARBA" id="ARBA00022729"/>
    </source>
</evidence>
<evidence type="ECO:0000256" key="8">
    <source>
        <dbReference type="NCBIfam" id="TIGR02869"/>
    </source>
</evidence>
<dbReference type="SUPFAM" id="SSF47090">
    <property type="entry name" value="PGBD-like"/>
    <property type="match status" value="1"/>
</dbReference>
<evidence type="ECO:0000256" key="3">
    <source>
        <dbReference type="ARBA" id="ARBA00022544"/>
    </source>
</evidence>
<keyword evidence="3" id="KW-0309">Germination</keyword>
<dbReference type="EMBL" id="JBEPMX010000001">
    <property type="protein sequence ID" value="MET3682352.1"/>
    <property type="molecule type" value="Genomic_DNA"/>
</dbReference>